<dbReference type="Gene3D" id="2.60.120.260">
    <property type="entry name" value="Galactose-binding domain-like"/>
    <property type="match status" value="1"/>
</dbReference>
<evidence type="ECO:0000259" key="5">
    <source>
        <dbReference type="Pfam" id="PF06605"/>
    </source>
</evidence>
<dbReference type="InterPro" id="IPR050570">
    <property type="entry name" value="Cell_wall_metabolism_enzyme"/>
</dbReference>
<dbReference type="Pfam" id="PF01551">
    <property type="entry name" value="Peptidase_M23"/>
    <property type="match status" value="1"/>
</dbReference>
<feature type="domain" description="Prophage endopeptidase tail N-terminal" evidence="7">
    <location>
        <begin position="7"/>
        <end position="92"/>
    </location>
</feature>
<dbReference type="Gene3D" id="1.10.530.10">
    <property type="match status" value="1"/>
</dbReference>
<feature type="compositionally biased region" description="Acidic residues" evidence="3">
    <location>
        <begin position="109"/>
        <end position="119"/>
    </location>
</feature>
<dbReference type="InterPro" id="IPR010572">
    <property type="entry name" value="Tail_dom"/>
</dbReference>
<gene>
    <name evidence="8" type="ORF">10F6_29</name>
</gene>
<feature type="domain" description="M23ase beta-sheet core" evidence="4">
    <location>
        <begin position="315"/>
        <end position="409"/>
    </location>
</feature>
<evidence type="ECO:0000313" key="8">
    <source>
        <dbReference type="EMBL" id="ASN71958.1"/>
    </source>
</evidence>
<dbReference type="Pfam" id="PF18013">
    <property type="entry name" value="Phage_lysozyme2"/>
    <property type="match status" value="1"/>
</dbReference>
<dbReference type="GO" id="GO:0031640">
    <property type="term" value="P:killing of cells of another organism"/>
    <property type="evidence" value="ECO:0007669"/>
    <property type="project" value="UniProtKB-KW"/>
</dbReference>
<dbReference type="PANTHER" id="PTHR21666:SF270">
    <property type="entry name" value="MUREIN HYDROLASE ACTIVATOR ENVC"/>
    <property type="match status" value="1"/>
</dbReference>
<evidence type="ECO:0000259" key="4">
    <source>
        <dbReference type="Pfam" id="PF01551"/>
    </source>
</evidence>
<dbReference type="InterPro" id="IPR044051">
    <property type="entry name" value="Prophage_tail_N"/>
</dbReference>
<organism evidence="8">
    <name type="scientific">uncultured Caudovirales phage</name>
    <dbReference type="NCBI Taxonomy" id="2100421"/>
    <lineage>
        <taxon>Viruses</taxon>
        <taxon>Duplodnaviria</taxon>
        <taxon>Heunggongvirae</taxon>
        <taxon>Uroviricota</taxon>
        <taxon>Caudoviricetes</taxon>
        <taxon>Peduoviridae</taxon>
        <taxon>Maltschvirus</taxon>
        <taxon>Maltschvirus maltsch</taxon>
    </lineage>
</organism>
<feature type="region of interest" description="Disordered" evidence="3">
    <location>
        <begin position="420"/>
        <end position="443"/>
    </location>
</feature>
<dbReference type="SUPFAM" id="SSF51261">
    <property type="entry name" value="Duplicated hybrid motif"/>
    <property type="match status" value="1"/>
</dbReference>
<keyword evidence="2" id="KW-0081">Bacteriolytic enzyme</keyword>
<dbReference type="InterPro" id="IPR011055">
    <property type="entry name" value="Dup_hybrid_motif"/>
</dbReference>
<accession>A0A2H4JGI7</accession>
<evidence type="ECO:0000256" key="3">
    <source>
        <dbReference type="SAM" id="MobiDB-lite"/>
    </source>
</evidence>
<dbReference type="Gene3D" id="6.20.110.10">
    <property type="match status" value="1"/>
</dbReference>
<evidence type="ECO:0000256" key="2">
    <source>
        <dbReference type="ARBA" id="ARBA00022638"/>
    </source>
</evidence>
<proteinExistence type="predicted"/>
<evidence type="ECO:0000259" key="7">
    <source>
        <dbReference type="Pfam" id="PF18994"/>
    </source>
</evidence>
<feature type="domain" description="Tail spike" evidence="5">
    <location>
        <begin position="443"/>
        <end position="808"/>
    </location>
</feature>
<dbReference type="EMBL" id="MF417937">
    <property type="protein sequence ID" value="ASN71958.1"/>
    <property type="molecule type" value="Genomic_DNA"/>
</dbReference>
<dbReference type="Gene3D" id="3.55.50.40">
    <property type="match status" value="1"/>
</dbReference>
<dbReference type="CDD" id="cd12797">
    <property type="entry name" value="M23_peptidase"/>
    <property type="match status" value="1"/>
</dbReference>
<name>A0A2H4JGI7_9CAUD</name>
<dbReference type="GO" id="GO:0042742">
    <property type="term" value="P:defense response to bacterium"/>
    <property type="evidence" value="ECO:0007669"/>
    <property type="project" value="UniProtKB-KW"/>
</dbReference>
<sequence length="846" mass="96840">MNILKDLVLKNKKNTFAEILVDYDYGSFKYGYERNNERSISLTVYKTTRNEDIFDNLLNEAILEWKGQEYVIKSTSIQYNGVNIINEIEAKHIFMEFQDHYVPKKITESDIDTSDEDEKTLENEDKPTTGGGVIVKGNSVSDQLWNYFVKKGLTPYQVAGMLGNAEAESSMNPAAEQVVGNPNLGGKGLFQWDDRKFNLYEYANQRGRSWTDAQLQFDFTWQELQTTESYAYKMLKSSKNVTEAALNFHRYFERSADTPTMEQRRVTYAQEYLNKYSANGGGAVEFDGSWIDLSKGINFPFDPNGSNPYYPFGGKHFGIDVNYIYEPLYSTIRGKATAIPDNGNGYGNHIWINNGKGLEVIYGHMSSLAWVGTKNVVPGDYIGESGNTGRSSGPHLHYEMRQNGVAFDPQPWLESNAQNIKNDEAGEGPDTSTPSEEVDEEGKEITTYSLYEYLKYGFQDNEIGFDFRIIGDFDKRIPINELGDKNGMEYLIDGVDMYDYIYFADNKTIYIYDEASYYKQADEPIIYKYNNDEINVTTKTTELKTYIRGYGKKKTKSETKNYNSIKPPDLSYKGKFTKEGTWYTEEVGASFSKKFECKWGKETLEWSLKKMSKGGIMTIYVDDKVIGDYECYSKNSETEKIIIASNLEKGEHTFKAVFKSGIKGVDYKKSNPRMYVGTEKSTVLNLTAKLEGDDIYHTFAEYKSPNYDDFGHKEAKTLFDDKITDKKELKNKLQESLNDEPIVEVSTNYLGFTDYEENSKVRFVHKPLNFNTDLKVIKMTIPHPFVNENVEIEFTNSSSDFIKMQQQITRDIKRMNRLNNNIPKDATPVITRVASDSIGSVLVDEE</sequence>
<dbReference type="InterPro" id="IPR041219">
    <property type="entry name" value="Phage_lysozyme2"/>
</dbReference>
<protein>
    <submittedName>
        <fullName evidence="8">Putative endopeptidase</fullName>
    </submittedName>
</protein>
<evidence type="ECO:0000256" key="1">
    <source>
        <dbReference type="ARBA" id="ARBA00022529"/>
    </source>
</evidence>
<dbReference type="InterPro" id="IPR016047">
    <property type="entry name" value="M23ase_b-sheet_dom"/>
</dbReference>
<dbReference type="Pfam" id="PF18994">
    <property type="entry name" value="Prophage_tailD1"/>
    <property type="match status" value="1"/>
</dbReference>
<dbReference type="Gene3D" id="2.70.70.10">
    <property type="entry name" value="Glucose Permease (Domain IIA)"/>
    <property type="match status" value="1"/>
</dbReference>
<reference evidence="8" key="1">
    <citation type="submission" date="2017-06" db="EMBL/GenBank/DDBJ databases">
        <title>Novel phages from South African skin metaviromes.</title>
        <authorList>
            <person name="van Zyl L.J."/>
            <person name="Abrahams Y."/>
            <person name="Stander E.A."/>
            <person name="Kirby B.M."/>
            <person name="Clavaud C."/>
            <person name="Farcet C."/>
            <person name="Breton L."/>
            <person name="Trindade M.I."/>
        </authorList>
    </citation>
    <scope>NUCLEOTIDE SEQUENCE</scope>
</reference>
<dbReference type="Pfam" id="PF06605">
    <property type="entry name" value="Prophage_tail"/>
    <property type="match status" value="1"/>
</dbReference>
<feature type="domain" description="Phage tail lysozyme" evidence="6">
    <location>
        <begin position="142"/>
        <end position="276"/>
    </location>
</feature>
<feature type="region of interest" description="Disordered" evidence="3">
    <location>
        <begin position="108"/>
        <end position="133"/>
    </location>
</feature>
<keyword evidence="1" id="KW-0929">Antimicrobial</keyword>
<dbReference type="PANTHER" id="PTHR21666">
    <property type="entry name" value="PEPTIDASE-RELATED"/>
    <property type="match status" value="1"/>
</dbReference>
<evidence type="ECO:0000259" key="6">
    <source>
        <dbReference type="Pfam" id="PF18013"/>
    </source>
</evidence>
<dbReference type="GO" id="GO:0004222">
    <property type="term" value="F:metalloendopeptidase activity"/>
    <property type="evidence" value="ECO:0007669"/>
    <property type="project" value="TreeGrafter"/>
</dbReference>